<reference evidence="2 3" key="1">
    <citation type="journal article" date="2014" name="BMC Genomics">
        <title>Genome sequencing of four Aureobasidium pullulans varieties: biotechnological potential, stress tolerance, and description of new species.</title>
        <authorList>
            <person name="Gostin Ar C."/>
            <person name="Ohm R.A."/>
            <person name="Kogej T."/>
            <person name="Sonjak S."/>
            <person name="Turk M."/>
            <person name="Zajc J."/>
            <person name="Zalar P."/>
            <person name="Grube M."/>
            <person name="Sun H."/>
            <person name="Han J."/>
            <person name="Sharma A."/>
            <person name="Chiniquy J."/>
            <person name="Ngan C.Y."/>
            <person name="Lipzen A."/>
            <person name="Barry K."/>
            <person name="Grigoriev I.V."/>
            <person name="Gunde-Cimerman N."/>
        </authorList>
    </citation>
    <scope>NUCLEOTIDE SEQUENCE [LARGE SCALE GENOMIC DNA]</scope>
    <source>
        <strain evidence="2 3">CBS 147.97</strain>
    </source>
</reference>
<keyword evidence="1" id="KW-0812">Transmembrane</keyword>
<dbReference type="OrthoDB" id="5089392at2759"/>
<dbReference type="Proteomes" id="UP000027730">
    <property type="component" value="Unassembled WGS sequence"/>
</dbReference>
<dbReference type="GeneID" id="25412186"/>
<name>A0A074WD04_9PEZI</name>
<feature type="transmembrane region" description="Helical" evidence="1">
    <location>
        <begin position="87"/>
        <end position="108"/>
    </location>
</feature>
<evidence type="ECO:0000313" key="3">
    <source>
        <dbReference type="Proteomes" id="UP000027730"/>
    </source>
</evidence>
<dbReference type="EMBL" id="KL584721">
    <property type="protein sequence ID" value="KEQ69434.1"/>
    <property type="molecule type" value="Genomic_DNA"/>
</dbReference>
<dbReference type="RefSeq" id="XP_013423637.1">
    <property type="nucleotide sequence ID" value="XM_013568183.1"/>
</dbReference>
<keyword evidence="1" id="KW-1133">Transmembrane helix</keyword>
<dbReference type="AlphaFoldDB" id="A0A074WD04"/>
<feature type="transmembrane region" description="Helical" evidence="1">
    <location>
        <begin position="195"/>
        <end position="214"/>
    </location>
</feature>
<feature type="non-terminal residue" evidence="2">
    <location>
        <position position="272"/>
    </location>
</feature>
<keyword evidence="1" id="KW-0472">Membrane</keyword>
<gene>
    <name evidence="2" type="ORF">M436DRAFT_55676</name>
</gene>
<sequence length="272" mass="29702">MFEDQTPASNIDSALDLGKEVLPENVHLQQHNRPSTNLTFTRNKNSRYTLCRRSRIRGIPPLGIGFLDIANSGDFAANVFNHVPVPIYAVVLMAIGATVALGMSFLAFSDLKTSLKNVKLLRKERTLLKAMDSDRAAELELNHRDLGTEIFDRAGVDIAMGIGAFLIAIGTYMAIGGANPKVFVASNLLSGYIGNALPAVYGLCNIGWSINVWIRAHKQVSAVYIHLQDGVPKDLLLRRGRGVQEHAILTAVVCLVSGALSMVTPTHWWPYP</sequence>
<evidence type="ECO:0000256" key="1">
    <source>
        <dbReference type="SAM" id="Phobius"/>
    </source>
</evidence>
<protein>
    <submittedName>
        <fullName evidence="2">Uncharacterized protein</fullName>
    </submittedName>
</protein>
<keyword evidence="3" id="KW-1185">Reference proteome</keyword>
<organism evidence="2 3">
    <name type="scientific">Aureobasidium namibiae CBS 147.97</name>
    <dbReference type="NCBI Taxonomy" id="1043004"/>
    <lineage>
        <taxon>Eukaryota</taxon>
        <taxon>Fungi</taxon>
        <taxon>Dikarya</taxon>
        <taxon>Ascomycota</taxon>
        <taxon>Pezizomycotina</taxon>
        <taxon>Dothideomycetes</taxon>
        <taxon>Dothideomycetidae</taxon>
        <taxon>Dothideales</taxon>
        <taxon>Saccotheciaceae</taxon>
        <taxon>Aureobasidium</taxon>
    </lineage>
</organism>
<proteinExistence type="predicted"/>
<accession>A0A074WD04</accession>
<feature type="transmembrane region" description="Helical" evidence="1">
    <location>
        <begin position="247"/>
        <end position="269"/>
    </location>
</feature>
<dbReference type="STRING" id="1043004.A0A074WD04"/>
<evidence type="ECO:0000313" key="2">
    <source>
        <dbReference type="EMBL" id="KEQ69434.1"/>
    </source>
</evidence>
<feature type="transmembrane region" description="Helical" evidence="1">
    <location>
        <begin position="154"/>
        <end position="175"/>
    </location>
</feature>
<dbReference type="HOGENOM" id="CLU_1025069_0_0_1"/>